<keyword evidence="3" id="KW-1185">Reference proteome</keyword>
<reference evidence="3" key="1">
    <citation type="journal article" date="2017" name="BMC Genomics">
        <title>Gapless genome assembly of Colletotrichum higginsianum reveals chromosome structure and association of transposable elements with secondary metabolite gene clusters.</title>
        <authorList>
            <person name="Dallery J.-F."/>
            <person name="Lapalu N."/>
            <person name="Zampounis A."/>
            <person name="Pigne S."/>
            <person name="Luyten I."/>
            <person name="Amselem J."/>
            <person name="Wittenberg A.H.J."/>
            <person name="Zhou S."/>
            <person name="de Queiroz M.V."/>
            <person name="Robin G.P."/>
            <person name="Auger A."/>
            <person name="Hainaut M."/>
            <person name="Henrissat B."/>
            <person name="Kim K.-T."/>
            <person name="Lee Y.-H."/>
            <person name="Lespinet O."/>
            <person name="Schwartz D.C."/>
            <person name="Thon M.R."/>
            <person name="O'Connell R.J."/>
        </authorList>
    </citation>
    <scope>NUCLEOTIDE SEQUENCE [LARGE SCALE GENOMIC DNA]</scope>
    <source>
        <strain evidence="3">IMI 349063</strain>
    </source>
</reference>
<dbReference type="Proteomes" id="UP000092177">
    <property type="component" value="Chromosome 9"/>
</dbReference>
<organism evidence="2 3">
    <name type="scientific">Colletotrichum higginsianum (strain IMI 349063)</name>
    <name type="common">Crucifer anthracnose fungus</name>
    <dbReference type="NCBI Taxonomy" id="759273"/>
    <lineage>
        <taxon>Eukaryota</taxon>
        <taxon>Fungi</taxon>
        <taxon>Dikarya</taxon>
        <taxon>Ascomycota</taxon>
        <taxon>Pezizomycotina</taxon>
        <taxon>Sordariomycetes</taxon>
        <taxon>Hypocreomycetidae</taxon>
        <taxon>Glomerellales</taxon>
        <taxon>Glomerellaceae</taxon>
        <taxon>Colletotrichum</taxon>
        <taxon>Colletotrichum destructivum species complex</taxon>
    </lineage>
</organism>
<dbReference type="AlphaFoldDB" id="A0A1B7XWJ9"/>
<feature type="region of interest" description="Disordered" evidence="1">
    <location>
        <begin position="1"/>
        <end position="62"/>
    </location>
</feature>
<proteinExistence type="predicted"/>
<dbReference type="VEuPathDB" id="FungiDB:CH63R_13247"/>
<dbReference type="OrthoDB" id="3518210at2759"/>
<comment type="caution">
    <text evidence="2">The sequence shown here is derived from an EMBL/GenBank/DDBJ whole genome shotgun (WGS) entry which is preliminary data.</text>
</comment>
<sequence>MSGSNQVSAPQPDPRHVQQWTLTDQSDEGVRHMPIVDGRYHDRDTGEVSSIAPGDRSVSGPPAIDQYWHNIGATSKDDFSKMRGSFHKDITEFMIRLGDFLKKGSCRIHSVNATEFSVTVIVETVQKTHEINEDLKACRLIYTLD</sequence>
<dbReference type="GeneID" id="28872328"/>
<protein>
    <submittedName>
        <fullName evidence="2">Uncharacterized protein</fullName>
    </submittedName>
</protein>
<evidence type="ECO:0000256" key="1">
    <source>
        <dbReference type="SAM" id="MobiDB-lite"/>
    </source>
</evidence>
<evidence type="ECO:0000313" key="3">
    <source>
        <dbReference type="Proteomes" id="UP000092177"/>
    </source>
</evidence>
<accession>A0A1B7XWJ9</accession>
<dbReference type="KEGG" id="chig:CH63R_13247"/>
<dbReference type="RefSeq" id="XP_018152638.1">
    <property type="nucleotide sequence ID" value="XM_018308221.1"/>
</dbReference>
<gene>
    <name evidence="2" type="ORF">CH63R_13247</name>
</gene>
<name>A0A1B7XWJ9_COLHI</name>
<evidence type="ECO:0000313" key="2">
    <source>
        <dbReference type="EMBL" id="OBR04120.1"/>
    </source>
</evidence>
<dbReference type="EMBL" id="LTAN01000009">
    <property type="protein sequence ID" value="OBR04120.1"/>
    <property type="molecule type" value="Genomic_DNA"/>
</dbReference>